<dbReference type="InterPro" id="IPR012337">
    <property type="entry name" value="RNaseH-like_sf"/>
</dbReference>
<dbReference type="EMBL" id="HBUF01096098">
    <property type="protein sequence ID" value="CAG6636852.1"/>
    <property type="molecule type" value="Transcribed_RNA"/>
</dbReference>
<proteinExistence type="predicted"/>
<dbReference type="InterPro" id="IPR008906">
    <property type="entry name" value="HATC_C_dom"/>
</dbReference>
<evidence type="ECO:0000313" key="2">
    <source>
        <dbReference type="EMBL" id="CAG6636852.1"/>
    </source>
</evidence>
<accession>A0A8D8QTK7</accession>
<protein>
    <recommendedName>
        <fullName evidence="1">HAT C-terminal dimerisation domain-containing protein</fullName>
    </recommendedName>
</protein>
<dbReference type="PANTHER" id="PTHR47501:SF5">
    <property type="entry name" value="HAT C-TERMINAL DIMERISATION DOMAIN-CONTAINING PROTEIN"/>
    <property type="match status" value="1"/>
</dbReference>
<dbReference type="EMBL" id="HBUF01096097">
    <property type="protein sequence ID" value="CAG6636851.1"/>
    <property type="molecule type" value="Transcribed_RNA"/>
</dbReference>
<reference evidence="2" key="1">
    <citation type="submission" date="2021-05" db="EMBL/GenBank/DDBJ databases">
        <authorList>
            <person name="Alioto T."/>
            <person name="Alioto T."/>
            <person name="Gomez Garrido J."/>
        </authorList>
    </citation>
    <scope>NUCLEOTIDE SEQUENCE</scope>
</reference>
<dbReference type="PANTHER" id="PTHR47501">
    <property type="entry name" value="TRANSPOSASE-RELATED"/>
    <property type="match status" value="1"/>
</dbReference>
<feature type="domain" description="HAT C-terminal dimerisation" evidence="1">
    <location>
        <begin position="175"/>
        <end position="246"/>
    </location>
</feature>
<sequence length="254" mass="28998">MTSHHLPPYLKMSEWDFLKEFCSVNEIIAKSIDILQGEDGMYMGYLLPTLFLIEATLNKMTHLSYCEPLQQALLIGLKKRFGSIMDLMKKDSKPFLLATISLPKFKLKWLPETWQPHKGTLKKVFSEEVCATHSETPDSLTEDEEDDPYTVLTMGSAGVSSDNAPVERDNINGNINIEIISYLDEKSKDIKILDRYQHIRKIFYKYNTVLPSSAPVERLFSVGGLILTPRRNKLKDKLFEVLLILKGAAQFQGH</sequence>
<name>A0A8D8QTK7_9HEMI</name>
<dbReference type="Pfam" id="PF05699">
    <property type="entry name" value="Dimer_Tnp_hAT"/>
    <property type="match status" value="1"/>
</dbReference>
<dbReference type="SUPFAM" id="SSF53098">
    <property type="entry name" value="Ribonuclease H-like"/>
    <property type="match status" value="1"/>
</dbReference>
<dbReference type="AlphaFoldDB" id="A0A8D8QTK7"/>
<organism evidence="2">
    <name type="scientific">Cacopsylla melanoneura</name>
    <dbReference type="NCBI Taxonomy" id="428564"/>
    <lineage>
        <taxon>Eukaryota</taxon>
        <taxon>Metazoa</taxon>
        <taxon>Ecdysozoa</taxon>
        <taxon>Arthropoda</taxon>
        <taxon>Hexapoda</taxon>
        <taxon>Insecta</taxon>
        <taxon>Pterygota</taxon>
        <taxon>Neoptera</taxon>
        <taxon>Paraneoptera</taxon>
        <taxon>Hemiptera</taxon>
        <taxon>Sternorrhyncha</taxon>
        <taxon>Psylloidea</taxon>
        <taxon>Psyllidae</taxon>
        <taxon>Psyllinae</taxon>
        <taxon>Cacopsylla</taxon>
    </lineage>
</organism>
<dbReference type="GO" id="GO:0046983">
    <property type="term" value="F:protein dimerization activity"/>
    <property type="evidence" value="ECO:0007669"/>
    <property type="project" value="InterPro"/>
</dbReference>
<evidence type="ECO:0000259" key="1">
    <source>
        <dbReference type="Pfam" id="PF05699"/>
    </source>
</evidence>